<dbReference type="AlphaFoldDB" id="A0A1T5FWK8"/>
<keyword evidence="7 11" id="KW-0862">Zinc</keyword>
<keyword evidence="9 11" id="KW-0482">Metalloprotease</keyword>
<comment type="subcellular location">
    <subcellularLocation>
        <location evidence="2">Membrane</location>
        <topology evidence="2">Multi-pass membrane protein</topology>
    </subcellularLocation>
</comment>
<reference evidence="13 14" key="1">
    <citation type="submission" date="2017-02" db="EMBL/GenBank/DDBJ databases">
        <authorList>
            <person name="Peterson S.W."/>
        </authorList>
    </citation>
    <scope>NUCLEOTIDE SEQUENCE [LARGE SCALE GENOMIC DNA]</scope>
    <source>
        <strain evidence="13 14">DSM 24412</strain>
    </source>
</reference>
<evidence type="ECO:0000256" key="9">
    <source>
        <dbReference type="ARBA" id="ARBA00023049"/>
    </source>
</evidence>
<dbReference type="Gene3D" id="2.30.42.10">
    <property type="match status" value="1"/>
</dbReference>
<evidence type="ECO:0000259" key="12">
    <source>
        <dbReference type="Pfam" id="PF02163"/>
    </source>
</evidence>
<comment type="similarity">
    <text evidence="3 11">Belongs to the peptidase M50B family.</text>
</comment>
<dbReference type="CDD" id="cd06163">
    <property type="entry name" value="S2P-M50_PDZ_RseP-like"/>
    <property type="match status" value="1"/>
</dbReference>
<evidence type="ECO:0000313" key="13">
    <source>
        <dbReference type="EMBL" id="SKC00546.1"/>
    </source>
</evidence>
<keyword evidence="8 11" id="KW-1133">Transmembrane helix</keyword>
<evidence type="ECO:0000256" key="7">
    <source>
        <dbReference type="ARBA" id="ARBA00022833"/>
    </source>
</evidence>
<dbReference type="InterPro" id="IPR008915">
    <property type="entry name" value="Peptidase_M50"/>
</dbReference>
<keyword evidence="6 11" id="KW-0378">Hydrolase</keyword>
<dbReference type="GO" id="GO:0046872">
    <property type="term" value="F:metal ion binding"/>
    <property type="evidence" value="ECO:0007669"/>
    <property type="project" value="UniProtKB-KW"/>
</dbReference>
<dbReference type="InterPro" id="IPR036034">
    <property type="entry name" value="PDZ_sf"/>
</dbReference>
<gene>
    <name evidence="13" type="ORF">SAMN03080601_01708</name>
</gene>
<evidence type="ECO:0000313" key="14">
    <source>
        <dbReference type="Proteomes" id="UP000191055"/>
    </source>
</evidence>
<keyword evidence="5 11" id="KW-0812">Transmembrane</keyword>
<dbReference type="GO" id="GO:0006508">
    <property type="term" value="P:proteolysis"/>
    <property type="evidence" value="ECO:0007669"/>
    <property type="project" value="UniProtKB-KW"/>
</dbReference>
<evidence type="ECO:0000256" key="11">
    <source>
        <dbReference type="RuleBase" id="RU362031"/>
    </source>
</evidence>
<feature type="transmembrane region" description="Helical" evidence="11">
    <location>
        <begin position="7"/>
        <end position="28"/>
    </location>
</feature>
<dbReference type="GO" id="GO:0004222">
    <property type="term" value="F:metalloendopeptidase activity"/>
    <property type="evidence" value="ECO:0007669"/>
    <property type="project" value="InterPro"/>
</dbReference>
<feature type="transmembrane region" description="Helical" evidence="11">
    <location>
        <begin position="103"/>
        <end position="125"/>
    </location>
</feature>
<dbReference type="PANTHER" id="PTHR42837">
    <property type="entry name" value="REGULATOR OF SIGMA-E PROTEASE RSEP"/>
    <property type="match status" value="1"/>
</dbReference>
<dbReference type="GO" id="GO:0016020">
    <property type="term" value="C:membrane"/>
    <property type="evidence" value="ECO:0007669"/>
    <property type="project" value="UniProtKB-SubCell"/>
</dbReference>
<dbReference type="KEGG" id="asx:CDL62_10370"/>
<evidence type="ECO:0000256" key="10">
    <source>
        <dbReference type="ARBA" id="ARBA00023136"/>
    </source>
</evidence>
<feature type="domain" description="Peptidase M50" evidence="12">
    <location>
        <begin position="10"/>
        <end position="424"/>
    </location>
</feature>
<dbReference type="NCBIfam" id="TIGR00054">
    <property type="entry name" value="RIP metalloprotease RseP"/>
    <property type="match status" value="1"/>
</dbReference>
<keyword evidence="11" id="KW-0479">Metal-binding</keyword>
<evidence type="ECO:0000256" key="1">
    <source>
        <dbReference type="ARBA" id="ARBA00001947"/>
    </source>
</evidence>
<dbReference type="RefSeq" id="WP_079557462.1">
    <property type="nucleotide sequence ID" value="NZ_CP021904.1"/>
</dbReference>
<keyword evidence="4 13" id="KW-0645">Protease</keyword>
<dbReference type="SUPFAM" id="SSF50156">
    <property type="entry name" value="PDZ domain-like"/>
    <property type="match status" value="2"/>
</dbReference>
<keyword evidence="14" id="KW-1185">Reference proteome</keyword>
<evidence type="ECO:0000256" key="6">
    <source>
        <dbReference type="ARBA" id="ARBA00022801"/>
    </source>
</evidence>
<sequence>MEILIKTLQLILSLSILVILHEFGHYFFARLFNTRVEKFYLFFDPWFSLFKFKKGDTEYGIGWLPLGGYVKISGMIDESMDKEQLSQPPQPHEFRSKPAWQRLLIMVGGVLVNFLTAIVIFWMILFKWGESYIPAENAKYGFNFHPIAHEIGVQDGDRVLMADTIQITTINRVAAHILLDNVKSLTIERNDSVMTLPIPPEFKQRLMADEVRVLAEFRLPVIVDRLQSGSNAYKAGLKPGDSIVAVDNNKTIFFKEFAEELNNRKDSEAIISLYRDQELLHLPVQVTEDGKIGFFPKTPQAIFGYTQINYGFFEALPAGINKGVSTLKNYVRQFRLVFTREGARQIGGFGTIGSLFAPSWDWQNFWFMTAFLSIILAFMNILPIPALDGGHVLFLIYEIITRRKPSEKFMEYAQMTGMILLLSLLLYANGNDIYRYIFN</sequence>
<dbReference type="OrthoDB" id="9782003at2"/>
<name>A0A1T5FWK8_9BACT</name>
<protein>
    <recommendedName>
        <fullName evidence="11">Zinc metalloprotease</fullName>
        <ecNumber evidence="11">3.4.24.-</ecNumber>
    </recommendedName>
</protein>
<feature type="transmembrane region" description="Helical" evidence="11">
    <location>
        <begin position="409"/>
        <end position="428"/>
    </location>
</feature>
<dbReference type="EC" id="3.4.24.-" evidence="11"/>
<dbReference type="Pfam" id="PF02163">
    <property type="entry name" value="Peptidase_M50"/>
    <property type="match status" value="1"/>
</dbReference>
<evidence type="ECO:0000256" key="8">
    <source>
        <dbReference type="ARBA" id="ARBA00022989"/>
    </source>
</evidence>
<evidence type="ECO:0000256" key="3">
    <source>
        <dbReference type="ARBA" id="ARBA00007931"/>
    </source>
</evidence>
<proteinExistence type="inferred from homology"/>
<evidence type="ECO:0000256" key="4">
    <source>
        <dbReference type="ARBA" id="ARBA00022670"/>
    </source>
</evidence>
<dbReference type="PANTHER" id="PTHR42837:SF2">
    <property type="entry name" value="MEMBRANE METALLOPROTEASE ARASP2, CHLOROPLASTIC-RELATED"/>
    <property type="match status" value="1"/>
</dbReference>
<dbReference type="STRING" id="889453.SAMN03080601_01708"/>
<dbReference type="InterPro" id="IPR004387">
    <property type="entry name" value="Pept_M50_Zn"/>
</dbReference>
<evidence type="ECO:0000256" key="5">
    <source>
        <dbReference type="ARBA" id="ARBA00022692"/>
    </source>
</evidence>
<dbReference type="Proteomes" id="UP000191055">
    <property type="component" value="Unassembled WGS sequence"/>
</dbReference>
<organism evidence="13 14">
    <name type="scientific">Alkalitalea saponilacus</name>
    <dbReference type="NCBI Taxonomy" id="889453"/>
    <lineage>
        <taxon>Bacteria</taxon>
        <taxon>Pseudomonadati</taxon>
        <taxon>Bacteroidota</taxon>
        <taxon>Bacteroidia</taxon>
        <taxon>Marinilabiliales</taxon>
        <taxon>Marinilabiliaceae</taxon>
        <taxon>Alkalitalea</taxon>
    </lineage>
</organism>
<accession>A0A1T5FWK8</accession>
<dbReference type="EMBL" id="FUYV01000008">
    <property type="protein sequence ID" value="SKC00546.1"/>
    <property type="molecule type" value="Genomic_DNA"/>
</dbReference>
<keyword evidence="10 11" id="KW-0472">Membrane</keyword>
<feature type="transmembrane region" description="Helical" evidence="11">
    <location>
        <begin position="366"/>
        <end position="397"/>
    </location>
</feature>
<comment type="cofactor">
    <cofactor evidence="1 11">
        <name>Zn(2+)</name>
        <dbReference type="ChEBI" id="CHEBI:29105"/>
    </cofactor>
</comment>
<evidence type="ECO:0000256" key="2">
    <source>
        <dbReference type="ARBA" id="ARBA00004141"/>
    </source>
</evidence>